<sequence>MQWSERSFRIGGHPLLLQRFEQNDDILNEDEHHLHDRFNGGDVIGAYS</sequence>
<dbReference type="RefSeq" id="WP_207881274.1">
    <property type="nucleotide sequence ID" value="NZ_JAFVMF010000008.1"/>
</dbReference>
<evidence type="ECO:0000313" key="1">
    <source>
        <dbReference type="EMBL" id="MBO1359961.1"/>
    </source>
</evidence>
<comment type="caution">
    <text evidence="1">The sequence shown here is derived from an EMBL/GenBank/DDBJ whole genome shotgun (WGS) entry which is preliminary data.</text>
</comment>
<organism evidence="1 2">
    <name type="scientific">Acetobacter sacchari</name>
    <dbReference type="NCBI Taxonomy" id="2661687"/>
    <lineage>
        <taxon>Bacteria</taxon>
        <taxon>Pseudomonadati</taxon>
        <taxon>Pseudomonadota</taxon>
        <taxon>Alphaproteobacteria</taxon>
        <taxon>Acetobacterales</taxon>
        <taxon>Acetobacteraceae</taxon>
        <taxon>Acetobacter</taxon>
    </lineage>
</organism>
<proteinExistence type="predicted"/>
<accession>A0ABS3LVM6</accession>
<keyword evidence="2" id="KW-1185">Reference proteome</keyword>
<reference evidence="1 2" key="1">
    <citation type="submission" date="2021-03" db="EMBL/GenBank/DDBJ databases">
        <title>The complete genome sequence of Acetobacter sacchari TBRC 11175.</title>
        <authorList>
            <person name="Charoenyingcharoen P."/>
            <person name="Yukphan P."/>
        </authorList>
    </citation>
    <scope>NUCLEOTIDE SEQUENCE [LARGE SCALE GENOMIC DNA]</scope>
    <source>
        <strain evidence="1 2">TBRC 11175</strain>
    </source>
</reference>
<evidence type="ECO:0000313" key="2">
    <source>
        <dbReference type="Proteomes" id="UP000664771"/>
    </source>
</evidence>
<gene>
    <name evidence="1" type="ORF">J2D73_09155</name>
</gene>
<dbReference type="Proteomes" id="UP000664771">
    <property type="component" value="Unassembled WGS sequence"/>
</dbReference>
<protein>
    <submittedName>
        <fullName evidence="1">Uncharacterized protein</fullName>
    </submittedName>
</protein>
<name>A0ABS3LVM6_9PROT</name>
<dbReference type="EMBL" id="JAFVMF010000008">
    <property type="protein sequence ID" value="MBO1359961.1"/>
    <property type="molecule type" value="Genomic_DNA"/>
</dbReference>